<proteinExistence type="predicted"/>
<accession>A0A2J0UCL1</accession>
<name>A0A2J0UCL1_STEMA</name>
<evidence type="ECO:0000313" key="1">
    <source>
        <dbReference type="EMBL" id="PJL31182.1"/>
    </source>
</evidence>
<organism evidence="1 2">
    <name type="scientific">Stenotrophomonas maltophilia</name>
    <name type="common">Pseudomonas maltophilia</name>
    <name type="synonym">Xanthomonas maltophilia</name>
    <dbReference type="NCBI Taxonomy" id="40324"/>
    <lineage>
        <taxon>Bacteria</taxon>
        <taxon>Pseudomonadati</taxon>
        <taxon>Pseudomonadota</taxon>
        <taxon>Gammaproteobacteria</taxon>
        <taxon>Lysobacterales</taxon>
        <taxon>Lysobacteraceae</taxon>
        <taxon>Stenotrophomonas</taxon>
        <taxon>Stenotrophomonas maltophilia group</taxon>
    </lineage>
</organism>
<dbReference type="Proteomes" id="UP000230167">
    <property type="component" value="Unassembled WGS sequence"/>
</dbReference>
<sequence length="158" mass="17011">MPFYRQSHAKVGDYWRMPEARGHLMGREVGRVCCIAFLQALRAAAADPRTSGSAHLADIVCSVAEVHGGSVGEVQRGILDGFFGCGSPLIGALLRGICADKGVEEVYTMDQLEAALTDLSSVSVEEYAGRRNVPVRSLIPDRSDHPAFELSPMDAGHR</sequence>
<gene>
    <name evidence="1" type="ORF">B9Y64_06220</name>
</gene>
<dbReference type="EMBL" id="NEQV01000002">
    <property type="protein sequence ID" value="PJL31182.1"/>
    <property type="molecule type" value="Genomic_DNA"/>
</dbReference>
<protein>
    <submittedName>
        <fullName evidence="1">Uncharacterized protein</fullName>
    </submittedName>
</protein>
<reference evidence="1 2" key="1">
    <citation type="journal article" date="2017" name="Front. Microbiol.">
        <title>Double-Face Meets the Bacterial World: The Opportunistic Pathogen Stenotrophomonas maltophilia.</title>
        <authorList>
            <person name="Lira F."/>
            <person name="Berg G."/>
            <person name="Martinez J.L."/>
        </authorList>
    </citation>
    <scope>NUCLEOTIDE SEQUENCE [LARGE SCALE GENOMIC DNA]</scope>
    <source>
        <strain evidence="1 2">EA1</strain>
    </source>
</reference>
<dbReference type="AlphaFoldDB" id="A0A2J0UCL1"/>
<comment type="caution">
    <text evidence="1">The sequence shown here is derived from an EMBL/GenBank/DDBJ whole genome shotgun (WGS) entry which is preliminary data.</text>
</comment>
<evidence type="ECO:0000313" key="2">
    <source>
        <dbReference type="Proteomes" id="UP000230167"/>
    </source>
</evidence>